<dbReference type="PANTHER" id="PTHR33826:SF2">
    <property type="entry name" value="HYDROXYPROLINE-RICH GLYCOPROTEIN FAMILY PROTEIN"/>
    <property type="match status" value="1"/>
</dbReference>
<keyword evidence="2" id="KW-1133">Transmembrane helix</keyword>
<dbReference type="AlphaFoldDB" id="A0A6D2L4E1"/>
<dbReference type="Proteomes" id="UP000467841">
    <property type="component" value="Unassembled WGS sequence"/>
</dbReference>
<feature type="domain" description="DUF7036" evidence="3">
    <location>
        <begin position="88"/>
        <end position="179"/>
    </location>
</feature>
<feature type="region of interest" description="Disordered" evidence="1">
    <location>
        <begin position="1"/>
        <end position="26"/>
    </location>
</feature>
<dbReference type="InterPro" id="IPR055464">
    <property type="entry name" value="DUF7036"/>
</dbReference>
<evidence type="ECO:0000259" key="3">
    <source>
        <dbReference type="Pfam" id="PF23041"/>
    </source>
</evidence>
<comment type="caution">
    <text evidence="4">The sequence shown here is derived from an EMBL/GenBank/DDBJ whole genome shotgun (WGS) entry which is preliminary data.</text>
</comment>
<keyword evidence="2" id="KW-0472">Membrane</keyword>
<feature type="compositionally biased region" description="Basic residues" evidence="1">
    <location>
        <begin position="334"/>
        <end position="348"/>
    </location>
</feature>
<keyword evidence="5" id="KW-1185">Reference proteome</keyword>
<sequence>MGKNTDEEQNLPGSDGTATATNSGGNRCSGCCCASISRYFSLRCVLILAFSAAVFLSALFWLPPFLGLSDRGDLDLDPRFKDHRIVASFDVEKPFSFLEENLFQLENDITDEISFPMTKVVVLALERLGNLNRTMVIFAIDPEKENSKIPAEIESLIKAAFVTLVQKQLFLRLTESLFGQPFSFEVLKFPGGITVIPPQPIFPLQKAQILFNFTLNFSIYQIQSNFEELTSQLKKGINLSPYENLYITLSNTRGSTVAPPVIVHSSVLLTFGSSSRLKQLAQTITSSHSKNLGLNHTVFGKVKQVRLSSILPHSPVKPSPPSPSPSPQPETHQHYYHHHHHHHRHHNHHELAPEPSPAAKSFTPATKSLAPASAPTKHLPLPPTNPPCPYEQRRRKENNARNHHTTPPTPAPHRSRPHAPAPNPTPPHHHAIPVSSPLPHVVFAHIPPPSRSSPESELTGEKAPSPSPTPSSASIGPTFRRASSKLLLIVSVVSIFL</sequence>
<evidence type="ECO:0000313" key="5">
    <source>
        <dbReference type="Proteomes" id="UP000467841"/>
    </source>
</evidence>
<evidence type="ECO:0000256" key="2">
    <source>
        <dbReference type="SAM" id="Phobius"/>
    </source>
</evidence>
<feature type="transmembrane region" description="Helical" evidence="2">
    <location>
        <begin position="44"/>
        <end position="62"/>
    </location>
</feature>
<evidence type="ECO:0000256" key="1">
    <source>
        <dbReference type="SAM" id="MobiDB-lite"/>
    </source>
</evidence>
<dbReference type="PRINTS" id="PR01217">
    <property type="entry name" value="PRICHEXTENSN"/>
</dbReference>
<keyword evidence="2" id="KW-0812">Transmembrane</keyword>
<feature type="domain" description="DUF7036" evidence="3">
    <location>
        <begin position="212"/>
        <end position="300"/>
    </location>
</feature>
<protein>
    <recommendedName>
        <fullName evidence="3">DUF7036 domain-containing protein</fullName>
    </recommendedName>
</protein>
<evidence type="ECO:0000313" key="4">
    <source>
        <dbReference type="EMBL" id="CAA7060491.1"/>
    </source>
</evidence>
<gene>
    <name evidence="4" type="ORF">MERR_LOCUS47727</name>
</gene>
<dbReference type="PANTHER" id="PTHR33826">
    <property type="entry name" value="F20B24.21"/>
    <property type="match status" value="1"/>
</dbReference>
<feature type="compositionally biased region" description="Pro residues" evidence="1">
    <location>
        <begin position="315"/>
        <end position="328"/>
    </location>
</feature>
<proteinExistence type="predicted"/>
<dbReference type="Pfam" id="PF23041">
    <property type="entry name" value="DUF7036"/>
    <property type="match status" value="2"/>
</dbReference>
<name>A0A6D2L4E1_9BRAS</name>
<accession>A0A6D2L4E1</accession>
<feature type="compositionally biased region" description="Basic and acidic residues" evidence="1">
    <location>
        <begin position="391"/>
        <end position="400"/>
    </location>
</feature>
<feature type="region of interest" description="Disordered" evidence="1">
    <location>
        <begin position="311"/>
        <end position="476"/>
    </location>
</feature>
<feature type="compositionally biased region" description="Pro residues" evidence="1">
    <location>
        <begin position="380"/>
        <end position="389"/>
    </location>
</feature>
<dbReference type="EMBL" id="CACVBM020001829">
    <property type="protein sequence ID" value="CAA7060491.1"/>
    <property type="molecule type" value="Genomic_DNA"/>
</dbReference>
<dbReference type="OrthoDB" id="687571at2759"/>
<reference evidence="4" key="1">
    <citation type="submission" date="2020-01" db="EMBL/GenBank/DDBJ databases">
        <authorList>
            <person name="Mishra B."/>
        </authorList>
    </citation>
    <scope>NUCLEOTIDE SEQUENCE [LARGE SCALE GENOMIC DNA]</scope>
</reference>
<organism evidence="4 5">
    <name type="scientific">Microthlaspi erraticum</name>
    <dbReference type="NCBI Taxonomy" id="1685480"/>
    <lineage>
        <taxon>Eukaryota</taxon>
        <taxon>Viridiplantae</taxon>
        <taxon>Streptophyta</taxon>
        <taxon>Embryophyta</taxon>
        <taxon>Tracheophyta</taxon>
        <taxon>Spermatophyta</taxon>
        <taxon>Magnoliopsida</taxon>
        <taxon>eudicotyledons</taxon>
        <taxon>Gunneridae</taxon>
        <taxon>Pentapetalae</taxon>
        <taxon>rosids</taxon>
        <taxon>malvids</taxon>
        <taxon>Brassicales</taxon>
        <taxon>Brassicaceae</taxon>
        <taxon>Coluteocarpeae</taxon>
        <taxon>Microthlaspi</taxon>
    </lineage>
</organism>